<dbReference type="EMBL" id="RKRK01000002">
    <property type="protein sequence ID" value="RPF58160.1"/>
    <property type="molecule type" value="Genomic_DNA"/>
</dbReference>
<evidence type="ECO:0000256" key="2">
    <source>
        <dbReference type="ARBA" id="ARBA00022490"/>
    </source>
</evidence>
<comment type="similarity">
    <text evidence="1 5">Belongs to the Iojap/RsfS family.</text>
</comment>
<evidence type="ECO:0000256" key="3">
    <source>
        <dbReference type="ARBA" id="ARBA00022491"/>
    </source>
</evidence>
<dbReference type="GO" id="GO:0042256">
    <property type="term" value="P:cytosolic ribosome assembly"/>
    <property type="evidence" value="ECO:0007669"/>
    <property type="project" value="UniProtKB-UniRule"/>
</dbReference>
<dbReference type="GO" id="GO:0017148">
    <property type="term" value="P:negative regulation of translation"/>
    <property type="evidence" value="ECO:0007669"/>
    <property type="project" value="UniProtKB-UniRule"/>
</dbReference>
<comment type="function">
    <text evidence="5">Functions as a ribosomal silencing factor. Interacts with ribosomal protein uL14 (rplN), blocking formation of intersubunit bridge B8. Prevents association of the 30S and 50S ribosomal subunits and the formation of functional ribosomes, thus repressing translation.</text>
</comment>
<dbReference type="InterPro" id="IPR043519">
    <property type="entry name" value="NT_sf"/>
</dbReference>
<evidence type="ECO:0000313" key="7">
    <source>
        <dbReference type="Proteomes" id="UP000277108"/>
    </source>
</evidence>
<gene>
    <name evidence="5" type="primary">rsfS</name>
    <name evidence="6" type="ORF">EDD62_0802</name>
</gene>
<keyword evidence="7" id="KW-1185">Reference proteome</keyword>
<keyword evidence="4 5" id="KW-0810">Translation regulation</keyword>
<dbReference type="Gene3D" id="3.30.460.10">
    <property type="entry name" value="Beta Polymerase, domain 2"/>
    <property type="match status" value="1"/>
</dbReference>
<evidence type="ECO:0000256" key="1">
    <source>
        <dbReference type="ARBA" id="ARBA00010574"/>
    </source>
</evidence>
<reference evidence="6 7" key="1">
    <citation type="submission" date="2018-11" db="EMBL/GenBank/DDBJ databases">
        <title>Genomic Encyclopedia of Type Strains, Phase IV (KMG-IV): sequencing the most valuable type-strain genomes for metagenomic binning, comparative biology and taxonomic classification.</title>
        <authorList>
            <person name="Goeker M."/>
        </authorList>
    </citation>
    <scope>NUCLEOTIDE SEQUENCE [LARGE SCALE GENOMIC DNA]</scope>
    <source>
        <strain evidence="6 7">DSM 29158</strain>
    </source>
</reference>
<organism evidence="6 7">
    <name type="scientific">Abyssicoccus albus</name>
    <dbReference type="NCBI Taxonomy" id="1817405"/>
    <lineage>
        <taxon>Bacteria</taxon>
        <taxon>Bacillati</taxon>
        <taxon>Bacillota</taxon>
        <taxon>Bacilli</taxon>
        <taxon>Bacillales</taxon>
        <taxon>Abyssicoccaceae</taxon>
    </lineage>
</organism>
<comment type="caution">
    <text evidence="6">The sequence shown here is derived from an EMBL/GenBank/DDBJ whole genome shotgun (WGS) entry which is preliminary data.</text>
</comment>
<comment type="subcellular location">
    <subcellularLocation>
        <location evidence="5">Cytoplasm</location>
    </subcellularLocation>
</comment>
<dbReference type="PANTHER" id="PTHR21043">
    <property type="entry name" value="IOJAP SUPERFAMILY ORTHOLOG"/>
    <property type="match status" value="1"/>
</dbReference>
<evidence type="ECO:0000313" key="6">
    <source>
        <dbReference type="EMBL" id="RPF58160.1"/>
    </source>
</evidence>
<evidence type="ECO:0000256" key="5">
    <source>
        <dbReference type="HAMAP-Rule" id="MF_01477"/>
    </source>
</evidence>
<accession>A0A3N5BSX6</accession>
<dbReference type="SUPFAM" id="SSF81301">
    <property type="entry name" value="Nucleotidyltransferase"/>
    <property type="match status" value="1"/>
</dbReference>
<dbReference type="GO" id="GO:0043023">
    <property type="term" value="F:ribosomal large subunit binding"/>
    <property type="evidence" value="ECO:0007669"/>
    <property type="project" value="TreeGrafter"/>
</dbReference>
<proteinExistence type="inferred from homology"/>
<name>A0A1Q1G120_9BACL</name>
<dbReference type="Proteomes" id="UP000277108">
    <property type="component" value="Unassembled WGS sequence"/>
</dbReference>
<protein>
    <recommendedName>
        <fullName evidence="5">Ribosomal silencing factor RsfS</fullName>
    </recommendedName>
</protein>
<dbReference type="NCBIfam" id="TIGR00090">
    <property type="entry name" value="rsfS_iojap_ybeB"/>
    <property type="match status" value="1"/>
</dbReference>
<keyword evidence="3 5" id="KW-0678">Repressor</keyword>
<evidence type="ECO:0000256" key="4">
    <source>
        <dbReference type="ARBA" id="ARBA00022845"/>
    </source>
</evidence>
<dbReference type="Pfam" id="PF02410">
    <property type="entry name" value="RsfS"/>
    <property type="match status" value="1"/>
</dbReference>
<dbReference type="OrthoDB" id="9793681at2"/>
<dbReference type="FunFam" id="3.30.460.10:FF:000015">
    <property type="entry name" value="Ribosomal silencing factor RsfS"/>
    <property type="match status" value="1"/>
</dbReference>
<dbReference type="RefSeq" id="WP_077140115.1">
    <property type="nucleotide sequence ID" value="NZ_CBCSGK010000003.1"/>
</dbReference>
<comment type="subunit">
    <text evidence="5">Interacts with ribosomal protein uL14 (rplN).</text>
</comment>
<dbReference type="PANTHER" id="PTHR21043:SF0">
    <property type="entry name" value="MITOCHONDRIAL ASSEMBLY OF RIBOSOMAL LARGE SUBUNIT PROTEIN 1"/>
    <property type="match status" value="1"/>
</dbReference>
<sequence length="117" mass="13454">MESKTLMEIAYNACDDKIAEDILVFDMKGKSPITDYFVICHGNSEKQVQAIARHVKEEIEKNGVEIKRLEGFTEANWILVDATDVVIHVFNKEERSYYNLERLFKEAPIVESETING</sequence>
<dbReference type="AlphaFoldDB" id="A0A1Q1G120"/>
<dbReference type="GO" id="GO:0005737">
    <property type="term" value="C:cytoplasm"/>
    <property type="evidence" value="ECO:0007669"/>
    <property type="project" value="UniProtKB-SubCell"/>
</dbReference>
<dbReference type="GO" id="GO:0090071">
    <property type="term" value="P:negative regulation of ribosome biogenesis"/>
    <property type="evidence" value="ECO:0007669"/>
    <property type="project" value="UniProtKB-UniRule"/>
</dbReference>
<accession>A0A1Q1G120</accession>
<keyword evidence="2 5" id="KW-0963">Cytoplasm</keyword>
<dbReference type="HAMAP" id="MF_01477">
    <property type="entry name" value="Iojap_RsfS"/>
    <property type="match status" value="1"/>
</dbReference>
<dbReference type="InterPro" id="IPR004394">
    <property type="entry name" value="Iojap/RsfS/C7orf30"/>
</dbReference>
<dbReference type="STRING" id="1849491.BVH56_03415"/>